<evidence type="ECO:0000313" key="2">
    <source>
        <dbReference type="Proteomes" id="UP000683925"/>
    </source>
</evidence>
<dbReference type="Proteomes" id="UP000683925">
    <property type="component" value="Unassembled WGS sequence"/>
</dbReference>
<protein>
    <submittedName>
        <fullName evidence="1">Uncharacterized protein</fullName>
    </submittedName>
</protein>
<accession>A0A8S1X8C1</accession>
<proteinExistence type="predicted"/>
<evidence type="ECO:0000313" key="1">
    <source>
        <dbReference type="EMBL" id="CAD8196536.1"/>
    </source>
</evidence>
<sequence length="74" mass="8911">MLVQSRQKVKLMKSIRNLKVQMAFLELIQQSILLLEIFDTYNIHTHNLQSNILQQLMLIYNYQSHFFIIIAYLI</sequence>
<gene>
    <name evidence="1" type="ORF">POCTA_138.1.T1120052</name>
</gene>
<comment type="caution">
    <text evidence="1">The sequence shown here is derived from an EMBL/GenBank/DDBJ whole genome shotgun (WGS) entry which is preliminary data.</text>
</comment>
<dbReference type="AlphaFoldDB" id="A0A8S1X8C1"/>
<dbReference type="EMBL" id="CAJJDP010000112">
    <property type="protein sequence ID" value="CAD8196536.1"/>
    <property type="molecule type" value="Genomic_DNA"/>
</dbReference>
<organism evidence="1 2">
    <name type="scientific">Paramecium octaurelia</name>
    <dbReference type="NCBI Taxonomy" id="43137"/>
    <lineage>
        <taxon>Eukaryota</taxon>
        <taxon>Sar</taxon>
        <taxon>Alveolata</taxon>
        <taxon>Ciliophora</taxon>
        <taxon>Intramacronucleata</taxon>
        <taxon>Oligohymenophorea</taxon>
        <taxon>Peniculida</taxon>
        <taxon>Parameciidae</taxon>
        <taxon>Paramecium</taxon>
    </lineage>
</organism>
<keyword evidence="2" id="KW-1185">Reference proteome</keyword>
<name>A0A8S1X8C1_PAROT</name>
<reference evidence="1" key="1">
    <citation type="submission" date="2021-01" db="EMBL/GenBank/DDBJ databases">
        <authorList>
            <consortium name="Genoscope - CEA"/>
            <person name="William W."/>
        </authorList>
    </citation>
    <scope>NUCLEOTIDE SEQUENCE</scope>
</reference>